<evidence type="ECO:0000313" key="3">
    <source>
        <dbReference type="Proteomes" id="UP000023152"/>
    </source>
</evidence>
<gene>
    <name evidence="2" type="ORF">RFI_05067</name>
</gene>
<feature type="chain" id="PRO_5004975942" evidence="1">
    <location>
        <begin position="20"/>
        <end position="235"/>
    </location>
</feature>
<name>X6P1V8_RETFI</name>
<dbReference type="Gene3D" id="3.40.50.1240">
    <property type="entry name" value="Phosphoglycerate mutase-like"/>
    <property type="match status" value="1"/>
</dbReference>
<organism evidence="2 3">
    <name type="scientific">Reticulomyxa filosa</name>
    <dbReference type="NCBI Taxonomy" id="46433"/>
    <lineage>
        <taxon>Eukaryota</taxon>
        <taxon>Sar</taxon>
        <taxon>Rhizaria</taxon>
        <taxon>Retaria</taxon>
        <taxon>Foraminifera</taxon>
        <taxon>Monothalamids</taxon>
        <taxon>Reticulomyxidae</taxon>
        <taxon>Reticulomyxa</taxon>
    </lineage>
</organism>
<evidence type="ECO:0000313" key="2">
    <source>
        <dbReference type="EMBL" id="ETO32049.1"/>
    </source>
</evidence>
<keyword evidence="1" id="KW-0732">Signal</keyword>
<dbReference type="SUPFAM" id="SSF53254">
    <property type="entry name" value="Phosphoglycerate mutase-like"/>
    <property type="match status" value="1"/>
</dbReference>
<dbReference type="Pfam" id="PF00328">
    <property type="entry name" value="His_Phos_2"/>
    <property type="match status" value="1"/>
</dbReference>
<dbReference type="InterPro" id="IPR029033">
    <property type="entry name" value="His_PPase_superfam"/>
</dbReference>
<keyword evidence="3" id="KW-1185">Reference proteome</keyword>
<dbReference type="Proteomes" id="UP000023152">
    <property type="component" value="Unassembled WGS sequence"/>
</dbReference>
<dbReference type="OrthoDB" id="10257284at2759"/>
<dbReference type="AlphaFoldDB" id="X6P1V8"/>
<reference evidence="2 3" key="1">
    <citation type="journal article" date="2013" name="Curr. Biol.">
        <title>The Genome of the Foraminiferan Reticulomyxa filosa.</title>
        <authorList>
            <person name="Glockner G."/>
            <person name="Hulsmann N."/>
            <person name="Schleicher M."/>
            <person name="Noegel A.A."/>
            <person name="Eichinger L."/>
            <person name="Gallinger C."/>
            <person name="Pawlowski J."/>
            <person name="Sierra R."/>
            <person name="Euteneuer U."/>
            <person name="Pillet L."/>
            <person name="Moustafa A."/>
            <person name="Platzer M."/>
            <person name="Groth M."/>
            <person name="Szafranski K."/>
            <person name="Schliwa M."/>
        </authorList>
    </citation>
    <scope>NUCLEOTIDE SEQUENCE [LARGE SCALE GENOMIC DNA]</scope>
</reference>
<proteinExistence type="predicted"/>
<protein>
    <submittedName>
        <fullName evidence="2">Uncharacterized protein</fullName>
    </submittedName>
</protein>
<evidence type="ECO:0000256" key="1">
    <source>
        <dbReference type="SAM" id="SignalP"/>
    </source>
</evidence>
<dbReference type="InterPro" id="IPR000560">
    <property type="entry name" value="His_Pase_clade-2"/>
</dbReference>
<dbReference type="EMBL" id="ASPP01004522">
    <property type="protein sequence ID" value="ETO32049.1"/>
    <property type="molecule type" value="Genomic_DNA"/>
</dbReference>
<accession>X6P1V8</accession>
<comment type="caution">
    <text evidence="2">The sequence shown here is derived from an EMBL/GenBank/DDBJ whole genome shotgun (WGS) entry which is preliminary data.</text>
</comment>
<feature type="signal peptide" evidence="1">
    <location>
        <begin position="1"/>
        <end position="19"/>
    </location>
</feature>
<sequence length="235" mass="26933">MSIAFLLLTVVFNPWIVDSESWYDSYCNKNPYEHKITPLNANDESQVEALQQVQIFIRHGARTTTSSIASYFPNAKPQQFNCTIATVDSRQYDNTTGQVSVRKRYVWNENVVEGNCAVGQSVNDLKMQHTINAKLIIEAYINATVALFDEAELLEIRQQIIEQKYSQWRQKIEFRSTDMERTLASAIAFLSALLQLNDPIVAIDILTHDSQTDPYLPTDKNNYCPDLGTWFHEKS</sequence>